<proteinExistence type="predicted"/>
<protein>
    <submittedName>
        <fullName evidence="2">Uncharacterized protein</fullName>
    </submittedName>
</protein>
<comment type="caution">
    <text evidence="2">The sequence shown here is derived from an EMBL/GenBank/DDBJ whole genome shotgun (WGS) entry which is preliminary data.</text>
</comment>
<organism evidence="2 3">
    <name type="scientific">Dryococelus australis</name>
    <dbReference type="NCBI Taxonomy" id="614101"/>
    <lineage>
        <taxon>Eukaryota</taxon>
        <taxon>Metazoa</taxon>
        <taxon>Ecdysozoa</taxon>
        <taxon>Arthropoda</taxon>
        <taxon>Hexapoda</taxon>
        <taxon>Insecta</taxon>
        <taxon>Pterygota</taxon>
        <taxon>Neoptera</taxon>
        <taxon>Polyneoptera</taxon>
        <taxon>Phasmatodea</taxon>
        <taxon>Verophasmatodea</taxon>
        <taxon>Anareolatae</taxon>
        <taxon>Phasmatidae</taxon>
        <taxon>Eurycanthinae</taxon>
        <taxon>Dryococelus</taxon>
    </lineage>
</organism>
<keyword evidence="3" id="KW-1185">Reference proteome</keyword>
<evidence type="ECO:0000313" key="3">
    <source>
        <dbReference type="Proteomes" id="UP001159363"/>
    </source>
</evidence>
<evidence type="ECO:0000256" key="1">
    <source>
        <dbReference type="SAM" id="MobiDB-lite"/>
    </source>
</evidence>
<name>A0ABQ9HH86_9NEOP</name>
<dbReference type="EMBL" id="JARBHB010000005">
    <property type="protein sequence ID" value="KAJ8883343.1"/>
    <property type="molecule type" value="Genomic_DNA"/>
</dbReference>
<accession>A0ABQ9HH86</accession>
<evidence type="ECO:0000313" key="2">
    <source>
        <dbReference type="EMBL" id="KAJ8883343.1"/>
    </source>
</evidence>
<dbReference type="Proteomes" id="UP001159363">
    <property type="component" value="Chromosome 4"/>
</dbReference>
<reference evidence="2 3" key="1">
    <citation type="submission" date="2023-02" db="EMBL/GenBank/DDBJ databases">
        <title>LHISI_Scaffold_Assembly.</title>
        <authorList>
            <person name="Stuart O.P."/>
            <person name="Cleave R."/>
            <person name="Magrath M.J.L."/>
            <person name="Mikheyev A.S."/>
        </authorList>
    </citation>
    <scope>NUCLEOTIDE SEQUENCE [LARGE SCALE GENOMIC DNA]</scope>
    <source>
        <strain evidence="2">Daus_M_001</strain>
        <tissue evidence="2">Leg muscle</tissue>
    </source>
</reference>
<sequence length="412" mass="46206">MHTPANRRRWPANDMKERALASQRLVTYPPSISTAYKEPFSARSSQSDTMPFPRSSRSRPKSVRLRVLLYWGRGGLVVRLTVSHLGELASISGGAIRMWESCRTMPLADGDLQFLPPLHSGTAPNSPDFTLIGSQGLDVKSRPSQGKRGEGELCNLVGVSRRSQFGRGVTLIKTVHDKVSTFEINLRNDLHVLSYCRTLPSPRPCSVDTQHTLALCHPAHNHNARDYKRCRFVTPAPSLAVAAFEKYAAPPGWRIKRRMWNYFPSGATVAERLARSRPSEANQVQSPVGSLVYRKWESCRVMPLVGGFSRGYPVYPAPSFWCRSIFTSITLIGSQDLAFKSRPNLFTLIFHPSLPTLLDAFYSPMRVIWASTEQRRNERAGETGDPRESPLISDIVCQYFHMRKSGSDSARD</sequence>
<feature type="region of interest" description="Disordered" evidence="1">
    <location>
        <begin position="37"/>
        <end position="58"/>
    </location>
</feature>
<gene>
    <name evidence="2" type="ORF">PR048_015186</name>
</gene>